<dbReference type="Proteomes" id="UP000317238">
    <property type="component" value="Unassembled WGS sequence"/>
</dbReference>
<evidence type="ECO:0000313" key="1">
    <source>
        <dbReference type="EMBL" id="TWT69168.1"/>
    </source>
</evidence>
<dbReference type="EMBL" id="SJPL01000001">
    <property type="protein sequence ID" value="TWT69168.1"/>
    <property type="molecule type" value="Genomic_DNA"/>
</dbReference>
<gene>
    <name evidence="1" type="ORF">Pan14r_14530</name>
</gene>
<evidence type="ECO:0000313" key="2">
    <source>
        <dbReference type="Proteomes" id="UP000317238"/>
    </source>
</evidence>
<comment type="caution">
    <text evidence="1">The sequence shown here is derived from an EMBL/GenBank/DDBJ whole genome shotgun (WGS) entry which is preliminary data.</text>
</comment>
<keyword evidence="2" id="KW-1185">Reference proteome</keyword>
<dbReference type="SUPFAM" id="SSF102114">
    <property type="entry name" value="Radical SAM enzymes"/>
    <property type="match status" value="1"/>
</dbReference>
<evidence type="ECO:0008006" key="3">
    <source>
        <dbReference type="Google" id="ProtNLM"/>
    </source>
</evidence>
<protein>
    <recommendedName>
        <fullName evidence="3">Elp3/MiaA/NifB-like radical SAM core domain-containing protein</fullName>
    </recommendedName>
</protein>
<dbReference type="InterPro" id="IPR058240">
    <property type="entry name" value="rSAM_sf"/>
</dbReference>
<name>A0A5C5Y2E3_9PLAN</name>
<reference evidence="1 2" key="1">
    <citation type="submission" date="2019-02" db="EMBL/GenBank/DDBJ databases">
        <title>Deep-cultivation of Planctomycetes and their phenomic and genomic characterization uncovers novel biology.</title>
        <authorList>
            <person name="Wiegand S."/>
            <person name="Jogler M."/>
            <person name="Boedeker C."/>
            <person name="Pinto D."/>
            <person name="Vollmers J."/>
            <person name="Rivas-Marin E."/>
            <person name="Kohn T."/>
            <person name="Peeters S.H."/>
            <person name="Heuer A."/>
            <person name="Rast P."/>
            <person name="Oberbeckmann S."/>
            <person name="Bunk B."/>
            <person name="Jeske O."/>
            <person name="Meyerdierks A."/>
            <person name="Storesund J.E."/>
            <person name="Kallscheuer N."/>
            <person name="Luecker S."/>
            <person name="Lage O.M."/>
            <person name="Pohl T."/>
            <person name="Merkel B.J."/>
            <person name="Hornburger P."/>
            <person name="Mueller R.-W."/>
            <person name="Bruemmer F."/>
            <person name="Labrenz M."/>
            <person name="Spormann A.M."/>
            <person name="Op Den Camp H."/>
            <person name="Overmann J."/>
            <person name="Amann R."/>
            <person name="Jetten M.S.M."/>
            <person name="Mascher T."/>
            <person name="Medema M.H."/>
            <person name="Devos D.P."/>
            <person name="Kaster A.-K."/>
            <person name="Ovreas L."/>
            <person name="Rohde M."/>
            <person name="Galperin M.Y."/>
            <person name="Jogler C."/>
        </authorList>
    </citation>
    <scope>NUCLEOTIDE SEQUENCE [LARGE SCALE GENOMIC DNA]</scope>
    <source>
        <strain evidence="1 2">Pan14r</strain>
    </source>
</reference>
<accession>A0A5C5Y2E3</accession>
<proteinExistence type="predicted"/>
<sequence>MHRQETIGPLIQRNPVSADSAYQAFWEREAAGCGKSADVLTIMLAVSACPIRCTMCDLWRNTLVAKTPPGAVPHQIRRAIEQLHVDAPKSSRGGLGNRPRWIKLYNSGCFFDPSSIPPDDYESIGRLVSGFDRIIVENHPRFDQGRLQNFARHIDGQLEIAVGLETVQPRWLNRMKKRMTRDTFDDYAMRLRSNDVDLRVFLIWGVPGVSHVEASRWTVMSALHASRIGARHISIVPARRGNGWGEFKQPIPDANPMDLALLQQQLIRKIGHQTVVTVDLWDMDRDQPADVREALEQIGELNQHQDIAMYQKP</sequence>
<dbReference type="Gene3D" id="3.30.750.200">
    <property type="match status" value="1"/>
</dbReference>
<dbReference type="AlphaFoldDB" id="A0A5C5Y2E3"/>
<organism evidence="1 2">
    <name type="scientific">Crateriforma conspicua</name>
    <dbReference type="NCBI Taxonomy" id="2527996"/>
    <lineage>
        <taxon>Bacteria</taxon>
        <taxon>Pseudomonadati</taxon>
        <taxon>Planctomycetota</taxon>
        <taxon>Planctomycetia</taxon>
        <taxon>Planctomycetales</taxon>
        <taxon>Planctomycetaceae</taxon>
        <taxon>Crateriforma</taxon>
    </lineage>
</organism>